<protein>
    <submittedName>
        <fullName evidence="2">Uncharacterized protein</fullName>
    </submittedName>
</protein>
<dbReference type="AlphaFoldDB" id="Q67VY8"/>
<evidence type="ECO:0000313" key="2">
    <source>
        <dbReference type="EMBL" id="BAD37681.1"/>
    </source>
</evidence>
<evidence type="ECO:0000256" key="1">
    <source>
        <dbReference type="SAM" id="MobiDB-lite"/>
    </source>
</evidence>
<dbReference type="EMBL" id="AP004727">
    <property type="protein sequence ID" value="BAD37681.1"/>
    <property type="molecule type" value="Genomic_DNA"/>
</dbReference>
<reference evidence="3" key="2">
    <citation type="journal article" date="2008" name="Nucleic Acids Res.">
        <title>The rice annotation project database (RAP-DB): 2008 update.</title>
        <authorList>
            <consortium name="The rice annotation project (RAP)"/>
        </authorList>
    </citation>
    <scope>GENOME REANNOTATION</scope>
    <source>
        <strain evidence="3">cv. Nipponbare</strain>
    </source>
</reference>
<sequence>MLSSVESRKPMHQGSMTGVILDSGWTNGDATRAPLLATVVTPPRGHATASPSSPLELRG</sequence>
<accession>Q67VY8</accession>
<proteinExistence type="predicted"/>
<organism evidence="2 3">
    <name type="scientific">Oryza sativa subsp. japonica</name>
    <name type="common">Rice</name>
    <dbReference type="NCBI Taxonomy" id="39947"/>
    <lineage>
        <taxon>Eukaryota</taxon>
        <taxon>Viridiplantae</taxon>
        <taxon>Streptophyta</taxon>
        <taxon>Embryophyta</taxon>
        <taxon>Tracheophyta</taxon>
        <taxon>Spermatophyta</taxon>
        <taxon>Magnoliopsida</taxon>
        <taxon>Liliopsida</taxon>
        <taxon>Poales</taxon>
        <taxon>Poaceae</taxon>
        <taxon>BOP clade</taxon>
        <taxon>Oryzoideae</taxon>
        <taxon>Oryzeae</taxon>
        <taxon>Oryzinae</taxon>
        <taxon>Oryza</taxon>
        <taxon>Oryza sativa</taxon>
    </lineage>
</organism>
<gene>
    <name evidence="2" type="primary">P0516A04.19</name>
</gene>
<name>Q67VY8_ORYSJ</name>
<evidence type="ECO:0000313" key="3">
    <source>
        <dbReference type="Proteomes" id="UP000000763"/>
    </source>
</evidence>
<reference evidence="3" key="1">
    <citation type="journal article" date="2005" name="Nature">
        <title>The map-based sequence of the rice genome.</title>
        <authorList>
            <consortium name="International rice genome sequencing project (IRGSP)"/>
            <person name="Matsumoto T."/>
            <person name="Wu J."/>
            <person name="Kanamori H."/>
            <person name="Katayose Y."/>
            <person name="Fujisawa M."/>
            <person name="Namiki N."/>
            <person name="Mizuno H."/>
            <person name="Yamamoto K."/>
            <person name="Antonio B.A."/>
            <person name="Baba T."/>
            <person name="Sakata K."/>
            <person name="Nagamura Y."/>
            <person name="Aoki H."/>
            <person name="Arikawa K."/>
            <person name="Arita K."/>
            <person name="Bito T."/>
            <person name="Chiden Y."/>
            <person name="Fujitsuka N."/>
            <person name="Fukunaka R."/>
            <person name="Hamada M."/>
            <person name="Harada C."/>
            <person name="Hayashi A."/>
            <person name="Hijishita S."/>
            <person name="Honda M."/>
            <person name="Hosokawa S."/>
            <person name="Ichikawa Y."/>
            <person name="Idonuma A."/>
            <person name="Iijima M."/>
            <person name="Ikeda M."/>
            <person name="Ikeno M."/>
            <person name="Ito K."/>
            <person name="Ito S."/>
            <person name="Ito T."/>
            <person name="Ito Y."/>
            <person name="Ito Y."/>
            <person name="Iwabuchi A."/>
            <person name="Kamiya K."/>
            <person name="Karasawa W."/>
            <person name="Kurita K."/>
            <person name="Katagiri S."/>
            <person name="Kikuta A."/>
            <person name="Kobayashi H."/>
            <person name="Kobayashi N."/>
            <person name="Machita K."/>
            <person name="Maehara T."/>
            <person name="Masukawa M."/>
            <person name="Mizubayashi T."/>
            <person name="Mukai Y."/>
            <person name="Nagasaki H."/>
            <person name="Nagata Y."/>
            <person name="Naito S."/>
            <person name="Nakashima M."/>
            <person name="Nakama Y."/>
            <person name="Nakamichi Y."/>
            <person name="Nakamura M."/>
            <person name="Meguro A."/>
            <person name="Negishi M."/>
            <person name="Ohta I."/>
            <person name="Ohta T."/>
            <person name="Okamoto M."/>
            <person name="Ono N."/>
            <person name="Saji S."/>
            <person name="Sakaguchi M."/>
            <person name="Sakai K."/>
            <person name="Shibata M."/>
            <person name="Shimokawa T."/>
            <person name="Song J."/>
            <person name="Takazaki Y."/>
            <person name="Terasawa K."/>
            <person name="Tsugane M."/>
            <person name="Tsuji K."/>
            <person name="Ueda S."/>
            <person name="Waki K."/>
            <person name="Yamagata H."/>
            <person name="Yamamoto M."/>
            <person name="Yamamoto S."/>
            <person name="Yamane H."/>
            <person name="Yoshiki S."/>
            <person name="Yoshihara R."/>
            <person name="Yukawa K."/>
            <person name="Zhong H."/>
            <person name="Yano M."/>
            <person name="Yuan Q."/>
            <person name="Ouyang S."/>
            <person name="Liu J."/>
            <person name="Jones K.M."/>
            <person name="Gansberger K."/>
            <person name="Moffat K."/>
            <person name="Hill J."/>
            <person name="Bera J."/>
            <person name="Fadrosh D."/>
            <person name="Jin S."/>
            <person name="Johri S."/>
            <person name="Kim M."/>
            <person name="Overton L."/>
            <person name="Reardon M."/>
            <person name="Tsitrin T."/>
            <person name="Vuong H."/>
            <person name="Weaver B."/>
            <person name="Ciecko A."/>
            <person name="Tallon L."/>
            <person name="Jackson J."/>
            <person name="Pai G."/>
            <person name="Aken S.V."/>
            <person name="Utterback T."/>
            <person name="Reidmuller S."/>
            <person name="Feldblyum T."/>
            <person name="Hsiao J."/>
            <person name="Zismann V."/>
            <person name="Iobst S."/>
            <person name="de Vazeille A.R."/>
            <person name="Buell C.R."/>
            <person name="Ying K."/>
            <person name="Li Y."/>
            <person name="Lu T."/>
            <person name="Huang Y."/>
            <person name="Zhao Q."/>
            <person name="Feng Q."/>
            <person name="Zhang L."/>
            <person name="Zhu J."/>
            <person name="Weng Q."/>
            <person name="Mu J."/>
            <person name="Lu Y."/>
            <person name="Fan D."/>
            <person name="Liu Y."/>
            <person name="Guan J."/>
            <person name="Zhang Y."/>
            <person name="Yu S."/>
            <person name="Liu X."/>
            <person name="Zhang Y."/>
            <person name="Hong G."/>
            <person name="Han B."/>
            <person name="Choisne N."/>
            <person name="Demange N."/>
            <person name="Orjeda G."/>
            <person name="Samain S."/>
            <person name="Cattolico L."/>
            <person name="Pelletier E."/>
            <person name="Couloux A."/>
            <person name="Segurens B."/>
            <person name="Wincker P."/>
            <person name="D'Hont A."/>
            <person name="Scarpelli C."/>
            <person name="Weissenbach J."/>
            <person name="Salanoubat M."/>
            <person name="Quetier F."/>
            <person name="Yu Y."/>
            <person name="Kim H.R."/>
            <person name="Rambo T."/>
            <person name="Currie J."/>
            <person name="Collura K."/>
            <person name="Luo M."/>
            <person name="Yang T."/>
            <person name="Ammiraju J.S.S."/>
            <person name="Engler F."/>
            <person name="Soderlund C."/>
            <person name="Wing R.A."/>
            <person name="Palmer L.E."/>
            <person name="de la Bastide M."/>
            <person name="Spiegel L."/>
            <person name="Nascimento L."/>
            <person name="Zutavern T."/>
            <person name="O'Shaughnessy A."/>
            <person name="Dike S."/>
            <person name="Dedhia N."/>
            <person name="Preston R."/>
            <person name="Balija V."/>
            <person name="McCombie W.R."/>
            <person name="Chow T."/>
            <person name="Chen H."/>
            <person name="Chung M."/>
            <person name="Chen C."/>
            <person name="Shaw J."/>
            <person name="Wu H."/>
            <person name="Hsiao K."/>
            <person name="Chao Y."/>
            <person name="Chu M."/>
            <person name="Cheng C."/>
            <person name="Hour A."/>
            <person name="Lee P."/>
            <person name="Lin S."/>
            <person name="Lin Y."/>
            <person name="Liou J."/>
            <person name="Liu S."/>
            <person name="Hsing Y."/>
            <person name="Raghuvanshi S."/>
            <person name="Mohanty A."/>
            <person name="Bharti A.K."/>
            <person name="Gaur A."/>
            <person name="Gupta V."/>
            <person name="Kumar D."/>
            <person name="Ravi V."/>
            <person name="Vij S."/>
            <person name="Kapur A."/>
            <person name="Khurana P."/>
            <person name="Khurana P."/>
            <person name="Khurana J.P."/>
            <person name="Tyagi A.K."/>
            <person name="Gaikwad K."/>
            <person name="Singh A."/>
            <person name="Dalal V."/>
            <person name="Srivastava S."/>
            <person name="Dixit A."/>
            <person name="Pal A.K."/>
            <person name="Ghazi I.A."/>
            <person name="Yadav M."/>
            <person name="Pandit A."/>
            <person name="Bhargava A."/>
            <person name="Sureshbabu K."/>
            <person name="Batra K."/>
            <person name="Sharma T.R."/>
            <person name="Mohapatra T."/>
            <person name="Singh N.K."/>
            <person name="Messing J."/>
            <person name="Nelson A.B."/>
            <person name="Fuks G."/>
            <person name="Kavchok S."/>
            <person name="Keizer G."/>
            <person name="Linton E."/>
            <person name="Llaca V."/>
            <person name="Song R."/>
            <person name="Tanyolac B."/>
            <person name="Young S."/>
            <person name="Ho-Il K."/>
            <person name="Hahn J.H."/>
            <person name="Sangsakoo G."/>
            <person name="Vanavichit A."/>
            <person name="de Mattos Luiz.A.T."/>
            <person name="Zimmer P.D."/>
            <person name="Malone G."/>
            <person name="Dellagostin O."/>
            <person name="de Oliveira A.C."/>
            <person name="Bevan M."/>
            <person name="Bancroft I."/>
            <person name="Minx P."/>
            <person name="Cordum H."/>
            <person name="Wilson R."/>
            <person name="Cheng Z."/>
            <person name="Jin W."/>
            <person name="Jiang J."/>
            <person name="Leong S.A."/>
            <person name="Iwama H."/>
            <person name="Gojobori T."/>
            <person name="Itoh T."/>
            <person name="Niimura Y."/>
            <person name="Fujii Y."/>
            <person name="Habara T."/>
            <person name="Sakai H."/>
            <person name="Sato Y."/>
            <person name="Wilson G."/>
            <person name="Kumar K."/>
            <person name="McCouch S."/>
            <person name="Juretic N."/>
            <person name="Hoen D."/>
            <person name="Wright S."/>
            <person name="Bruskiewich R."/>
            <person name="Bureau T."/>
            <person name="Miyao A."/>
            <person name="Hirochika H."/>
            <person name="Nishikawa T."/>
            <person name="Kadowaki K."/>
            <person name="Sugiura M."/>
            <person name="Burr B."/>
            <person name="Sasaki T."/>
        </authorList>
    </citation>
    <scope>NUCLEOTIDE SEQUENCE [LARGE SCALE GENOMIC DNA]</scope>
    <source>
        <strain evidence="3">cv. Nipponbare</strain>
    </source>
</reference>
<dbReference type="Proteomes" id="UP000000763">
    <property type="component" value="Chromosome 6"/>
</dbReference>
<feature type="region of interest" description="Disordered" evidence="1">
    <location>
        <begin position="1"/>
        <end position="59"/>
    </location>
</feature>